<feature type="transmembrane region" description="Helical" evidence="4">
    <location>
        <begin position="313"/>
        <end position="331"/>
    </location>
</feature>
<feature type="transmembrane region" description="Helical" evidence="4">
    <location>
        <begin position="203"/>
        <end position="226"/>
    </location>
</feature>
<evidence type="ECO:0000313" key="5">
    <source>
        <dbReference type="EMBL" id="CAG03926.1"/>
    </source>
</evidence>
<feature type="region of interest" description="Disordered" evidence="3">
    <location>
        <begin position="374"/>
        <end position="394"/>
    </location>
</feature>
<dbReference type="InterPro" id="IPR036259">
    <property type="entry name" value="MFS_trans_sf"/>
</dbReference>
<dbReference type="OrthoDB" id="197206at2759"/>
<evidence type="ECO:0000256" key="3">
    <source>
        <dbReference type="SAM" id="MobiDB-lite"/>
    </source>
</evidence>
<feature type="region of interest" description="Disordered" evidence="3">
    <location>
        <begin position="480"/>
        <end position="504"/>
    </location>
</feature>
<dbReference type="PANTHER" id="PTHR11328:SF44">
    <property type="entry name" value="SODIUM-DEPENDENT LYSOPHOSPHATIDYLCHOLINE SYMPORTER 1-B"/>
    <property type="match status" value="1"/>
</dbReference>
<comment type="subcellular location">
    <subcellularLocation>
        <location evidence="1">Membrane</location>
        <topology evidence="1">Multi-pass membrane protein</topology>
    </subcellularLocation>
</comment>
<comment type="similarity">
    <text evidence="2">Belongs to the major facilitator superfamily.</text>
</comment>
<keyword evidence="4" id="KW-0812">Transmembrane</keyword>
<name>Q4S606_TETNG</name>
<dbReference type="KEGG" id="tng:GSTEN00023508G001"/>
<evidence type="ECO:0000256" key="2">
    <source>
        <dbReference type="ARBA" id="ARBA00008335"/>
    </source>
</evidence>
<evidence type="ECO:0000256" key="1">
    <source>
        <dbReference type="ARBA" id="ARBA00004141"/>
    </source>
</evidence>
<keyword evidence="4" id="KW-1133">Transmembrane helix</keyword>
<dbReference type="SUPFAM" id="SSF103473">
    <property type="entry name" value="MFS general substrate transporter"/>
    <property type="match status" value="1"/>
</dbReference>
<dbReference type="Pfam" id="PF13347">
    <property type="entry name" value="MFS_2"/>
    <property type="match status" value="2"/>
</dbReference>
<evidence type="ECO:0000256" key="4">
    <source>
        <dbReference type="SAM" id="Phobius"/>
    </source>
</evidence>
<dbReference type="GO" id="GO:0015293">
    <property type="term" value="F:symporter activity"/>
    <property type="evidence" value="ECO:0007669"/>
    <property type="project" value="InterPro"/>
</dbReference>
<dbReference type="InterPro" id="IPR039672">
    <property type="entry name" value="MFS_2"/>
</dbReference>
<dbReference type="EMBL" id="CAAE01014729">
    <property type="protein sequence ID" value="CAG03926.1"/>
    <property type="molecule type" value="Genomic_DNA"/>
</dbReference>
<dbReference type="PANTHER" id="PTHR11328">
    <property type="entry name" value="MAJOR FACILITATOR SUPERFAMILY DOMAIN-CONTAINING PROTEIN"/>
    <property type="match status" value="1"/>
</dbReference>
<feature type="transmembrane region" description="Helical" evidence="4">
    <location>
        <begin position="281"/>
        <end position="307"/>
    </location>
</feature>
<protein>
    <submittedName>
        <fullName evidence="5">Chromosome 9 SCAF14729, whole genome shotgun sequence</fullName>
    </submittedName>
</protein>
<dbReference type="GO" id="GO:0005886">
    <property type="term" value="C:plasma membrane"/>
    <property type="evidence" value="ECO:0007669"/>
    <property type="project" value="TreeGrafter"/>
</dbReference>
<reference evidence="5" key="2">
    <citation type="submission" date="2004-02" db="EMBL/GenBank/DDBJ databases">
        <authorList>
            <consortium name="Genoscope"/>
            <consortium name="Whitehead Institute Centre for Genome Research"/>
        </authorList>
    </citation>
    <scope>NUCLEOTIDE SEQUENCE</scope>
</reference>
<reference evidence="5" key="1">
    <citation type="journal article" date="2004" name="Nature">
        <title>Genome duplication in the teleost fish Tetraodon nigroviridis reveals the early vertebrate proto-karyotype.</title>
        <authorList>
            <person name="Jaillon O."/>
            <person name="Aury J.-M."/>
            <person name="Brunet F."/>
            <person name="Petit J.-L."/>
            <person name="Stange-Thomann N."/>
            <person name="Mauceli E."/>
            <person name="Bouneau L."/>
            <person name="Fischer C."/>
            <person name="Ozouf-Costaz C."/>
            <person name="Bernot A."/>
            <person name="Nicaud S."/>
            <person name="Jaffe D."/>
            <person name="Fisher S."/>
            <person name="Lutfalla G."/>
            <person name="Dossat C."/>
            <person name="Segurens B."/>
            <person name="Dasilva C."/>
            <person name="Salanoubat M."/>
            <person name="Levy M."/>
            <person name="Boudet N."/>
            <person name="Castellano S."/>
            <person name="Anthouard V."/>
            <person name="Jubin C."/>
            <person name="Castelli V."/>
            <person name="Katinka M."/>
            <person name="Vacherie B."/>
            <person name="Biemont C."/>
            <person name="Skalli Z."/>
            <person name="Cattolico L."/>
            <person name="Poulain J."/>
            <person name="De Berardinis V."/>
            <person name="Cruaud C."/>
            <person name="Duprat S."/>
            <person name="Brottier P."/>
            <person name="Coutanceau J.-P."/>
            <person name="Gouzy J."/>
            <person name="Parra G."/>
            <person name="Lardier G."/>
            <person name="Chapple C."/>
            <person name="McKernan K.J."/>
            <person name="McEwan P."/>
            <person name="Bosak S."/>
            <person name="Kellis M."/>
            <person name="Volff J.-N."/>
            <person name="Guigo R."/>
            <person name="Zody M.C."/>
            <person name="Mesirov J."/>
            <person name="Lindblad-Toh K."/>
            <person name="Birren B."/>
            <person name="Nusbaum C."/>
            <person name="Kahn D."/>
            <person name="Robinson-Rechavi M."/>
            <person name="Laudet V."/>
            <person name="Schachter V."/>
            <person name="Quetier F."/>
            <person name="Saurin W."/>
            <person name="Scarpelli C."/>
            <person name="Wincker P."/>
            <person name="Lander E.S."/>
            <person name="Weissenbach J."/>
            <person name="Roest Crollius H."/>
        </authorList>
    </citation>
    <scope>NUCLEOTIDE SEQUENCE [LARGE SCALE GENOMIC DNA]</scope>
</reference>
<sequence>MATSLQIFLLDVVQMEAFHVSLVLFVSRAWDAVSDPLIGYLVGRSPRTSIGKLPPWLVELKQLRGYPAEALSWCLCRRLVLSAPFGVLSYLLLWLGPPGPAGGGVAWFLLTTCLFETLMSCYHVPYLSLSMVLGGDRRDRDSATAYRMTAETLAMLAASVLQGQVVAVYDGERQEACRPPEQQAPASTTPRPPTAWLQATRGAFLTSAVAVGAVFFLCSLVLFLGVKEQKGEVPPGGCFGLGGWVKMPSPASAELGAEAGARPSYPTALRMLLGHVPYQRLVLGFTFCVLAFQTSLGNFALFCSHAAELGAQYQYLILVLLGAAAVAVPLWQTLLLRIGKKATVFLGLWVSTRAASRTPFSKNQFAPVPALRPGGDGGGLRSQQPPALPADVRADGLQPGHHVPAPLVSRVPARIGTATSVLNPRPPQVHAPGCRGRLCLQESFLRRPGAALLLLLRLLQQAGREPGGWILHHDAPVSQGSVRAGPGRASVSRSDPPPPPPPAVQVRRLQIRSLFPWRGGADGSDRALFPGSHRAPARGDGHLPLLPHR</sequence>
<dbReference type="GO" id="GO:0008643">
    <property type="term" value="P:carbohydrate transport"/>
    <property type="evidence" value="ECO:0007669"/>
    <property type="project" value="InterPro"/>
</dbReference>
<organism evidence="5">
    <name type="scientific">Tetraodon nigroviridis</name>
    <name type="common">Spotted green pufferfish</name>
    <name type="synonym">Chelonodon nigroviridis</name>
    <dbReference type="NCBI Taxonomy" id="99883"/>
    <lineage>
        <taxon>Eukaryota</taxon>
        <taxon>Metazoa</taxon>
        <taxon>Chordata</taxon>
        <taxon>Craniata</taxon>
        <taxon>Vertebrata</taxon>
        <taxon>Euteleostomi</taxon>
        <taxon>Actinopterygii</taxon>
        <taxon>Neopterygii</taxon>
        <taxon>Teleostei</taxon>
        <taxon>Neoteleostei</taxon>
        <taxon>Acanthomorphata</taxon>
        <taxon>Eupercaria</taxon>
        <taxon>Tetraodontiformes</taxon>
        <taxon>Tetradontoidea</taxon>
        <taxon>Tetraodontidae</taxon>
        <taxon>Tetraodon</taxon>
    </lineage>
</organism>
<keyword evidence="4" id="KW-0472">Membrane</keyword>
<accession>Q4S606</accession>
<gene>
    <name evidence="5" type="ORF">GSTENG00023508001</name>
</gene>
<dbReference type="AlphaFoldDB" id="Q4S606"/>
<feature type="region of interest" description="Disordered" evidence="3">
    <location>
        <begin position="525"/>
        <end position="549"/>
    </location>
</feature>
<proteinExistence type="inferred from homology"/>